<reference evidence="2" key="1">
    <citation type="submission" date="2016-10" db="EMBL/GenBank/DDBJ databases">
        <authorList>
            <person name="Varghese N."/>
            <person name="Submissions S."/>
        </authorList>
    </citation>
    <scope>NUCLEOTIDE SEQUENCE [LARGE SCALE GENOMIC DNA]</scope>
    <source>
        <strain evidence="2">CGMCC 1.4250</strain>
    </source>
</reference>
<name>A0A1I4MT56_9BACI</name>
<dbReference type="RefSeq" id="WP_175495431.1">
    <property type="nucleotide sequence ID" value="NZ_FOTR01000007.1"/>
</dbReference>
<dbReference type="EMBL" id="FOTR01000007">
    <property type="protein sequence ID" value="SFM06491.1"/>
    <property type="molecule type" value="Genomic_DNA"/>
</dbReference>
<accession>A0A1I4MT56</accession>
<evidence type="ECO:0000313" key="1">
    <source>
        <dbReference type="EMBL" id="SFM06491.1"/>
    </source>
</evidence>
<dbReference type="Proteomes" id="UP000198565">
    <property type="component" value="Unassembled WGS sequence"/>
</dbReference>
<protein>
    <submittedName>
        <fullName evidence="1">Uncharacterized protein</fullName>
    </submittedName>
</protein>
<keyword evidence="2" id="KW-1185">Reference proteome</keyword>
<sequence>MSSFLLMGVLAIILFLFFRNPIIKKIEVFGTLQLNSEKHKWLNFRIFTCLLWLVQY</sequence>
<proteinExistence type="predicted"/>
<gene>
    <name evidence="1" type="ORF">SAMN04487943_10781</name>
</gene>
<evidence type="ECO:0000313" key="2">
    <source>
        <dbReference type="Proteomes" id="UP000198565"/>
    </source>
</evidence>
<organism evidence="1 2">
    <name type="scientific">Gracilibacillus orientalis</name>
    <dbReference type="NCBI Taxonomy" id="334253"/>
    <lineage>
        <taxon>Bacteria</taxon>
        <taxon>Bacillati</taxon>
        <taxon>Bacillota</taxon>
        <taxon>Bacilli</taxon>
        <taxon>Bacillales</taxon>
        <taxon>Bacillaceae</taxon>
        <taxon>Gracilibacillus</taxon>
    </lineage>
</organism>
<dbReference type="AlphaFoldDB" id="A0A1I4MT56"/>